<evidence type="ECO:0000256" key="2">
    <source>
        <dbReference type="ARBA" id="ARBA00023125"/>
    </source>
</evidence>
<dbReference type="InterPro" id="IPR016032">
    <property type="entry name" value="Sig_transdc_resp-reg_C-effctor"/>
</dbReference>
<evidence type="ECO:0000256" key="1">
    <source>
        <dbReference type="ARBA" id="ARBA00023015"/>
    </source>
</evidence>
<dbReference type="GO" id="GO:0003677">
    <property type="term" value="F:DNA binding"/>
    <property type="evidence" value="ECO:0007669"/>
    <property type="project" value="UniProtKB-KW"/>
</dbReference>
<organism evidence="5 6">
    <name type="scientific">Microbacterium foliorum</name>
    <dbReference type="NCBI Taxonomy" id="104336"/>
    <lineage>
        <taxon>Bacteria</taxon>
        <taxon>Bacillati</taxon>
        <taxon>Actinomycetota</taxon>
        <taxon>Actinomycetes</taxon>
        <taxon>Micrococcales</taxon>
        <taxon>Microbacteriaceae</taxon>
        <taxon>Microbacterium</taxon>
    </lineage>
</organism>
<dbReference type="CDD" id="cd06170">
    <property type="entry name" value="LuxR_C_like"/>
    <property type="match status" value="1"/>
</dbReference>
<evidence type="ECO:0000313" key="5">
    <source>
        <dbReference type="EMBL" id="KJL23656.1"/>
    </source>
</evidence>
<gene>
    <name evidence="5" type="primary">narL</name>
    <name evidence="5" type="ORF">RN50_00994</name>
</gene>
<dbReference type="SUPFAM" id="SSF46894">
    <property type="entry name" value="C-terminal effector domain of the bipartite response regulators"/>
    <property type="match status" value="1"/>
</dbReference>
<dbReference type="Proteomes" id="UP000033572">
    <property type="component" value="Unassembled WGS sequence"/>
</dbReference>
<dbReference type="Pfam" id="PF00196">
    <property type="entry name" value="GerE"/>
    <property type="match status" value="1"/>
</dbReference>
<keyword evidence="6" id="KW-1185">Reference proteome</keyword>
<dbReference type="Gene3D" id="1.25.40.10">
    <property type="entry name" value="Tetratricopeptide repeat domain"/>
    <property type="match status" value="1"/>
</dbReference>
<proteinExistence type="predicted"/>
<dbReference type="Gene3D" id="1.10.10.10">
    <property type="entry name" value="Winged helix-like DNA-binding domain superfamily/Winged helix DNA-binding domain"/>
    <property type="match status" value="1"/>
</dbReference>
<dbReference type="PATRIC" id="fig|104336.4.peg.1018"/>
<dbReference type="GO" id="GO:0006355">
    <property type="term" value="P:regulation of DNA-templated transcription"/>
    <property type="evidence" value="ECO:0007669"/>
    <property type="project" value="InterPro"/>
</dbReference>
<reference evidence="5 6" key="1">
    <citation type="submission" date="2015-02" db="EMBL/GenBank/DDBJ databases">
        <title>Draft genome sequences of ten Microbacterium spp. with emphasis on heavy metal contaminated environments.</title>
        <authorList>
            <person name="Corretto E."/>
        </authorList>
    </citation>
    <scope>NUCLEOTIDE SEQUENCE [LARGE SCALE GENOMIC DNA]</scope>
    <source>
        <strain evidence="5 6">DSM 12966</strain>
    </source>
</reference>
<dbReference type="EMBL" id="JYIU01000035">
    <property type="protein sequence ID" value="KJL23656.1"/>
    <property type="molecule type" value="Genomic_DNA"/>
</dbReference>
<sequence>MSSGRWEQHLARPRLLSALSIPSRAVVVVGPSGAGASTLLRNWAQGRAAQWAVRGDIPDPTEGVLVVDDADTLSDDDWTRIHGLLAADPLLLLRAAVHDRRAVPAELQADFVTELCFTAEETRAYLALIGSPLDAAGAHRVTGGLPAAVRAIGQLKNLRAEQVSAALRDLHPQPLDAPDAHLAVPEVLTREVVAALGGSPGVLDRAEAAGQGEWAGDPGHPFFVLSAPVRAATAAAHPTPGSPSVHARAGRTLLAQRAWYGALLEGASAGSLDLVDAALKGGGLTLIRAHGASISTALRDIRLLDLRTWPVIAMAQALIFNARREHRLRAVELMGMALIGARRAPADGADRALLRVIEAVVRRLLGLGDDGVDAALTAARILRGLSPDELRKIDGLVEDLHSHSAITLMYGDRPEDALAEFERAFATARRPSGQLVAIGGAAMVHASSGDLVAAQTWVDIAGSRSWPEVLLNEYQGTPLRIAEAKIALERDDLDGAEVALNSVWHIIETVEHWPTLAHLRALLDIRLGRAEVGLEEFRALRRRRGRRKPRSQRRLLDLTDSALALAAGDMASARRLVDQGGDAAMLTLGVARVEIFDGRHERAQRRLAGIEVEAPEARAHLAVLEALILRRAGRPEEAATAARRARAIADAHGLRTPFLLVPAEDRALFGPEVIDVATPSLTARPAVPRLTSRERVILTELRGTASVGEIAERLHVSENTVKSQRRSLYRKLGVSSRDEAIAVAMGQGLFEAGTERGR</sequence>
<dbReference type="GeneID" id="94443599"/>
<dbReference type="InterPro" id="IPR011990">
    <property type="entry name" value="TPR-like_helical_dom_sf"/>
</dbReference>
<keyword evidence="1" id="KW-0805">Transcription regulation</keyword>
<comment type="caution">
    <text evidence="5">The sequence shown here is derived from an EMBL/GenBank/DDBJ whole genome shotgun (WGS) entry which is preliminary data.</text>
</comment>
<keyword evidence="3" id="KW-0804">Transcription</keyword>
<evidence type="ECO:0000256" key="3">
    <source>
        <dbReference type="ARBA" id="ARBA00023163"/>
    </source>
</evidence>
<dbReference type="AlphaFoldDB" id="A0A0F0KWN0"/>
<dbReference type="PROSITE" id="PS50043">
    <property type="entry name" value="HTH_LUXR_2"/>
    <property type="match status" value="1"/>
</dbReference>
<dbReference type="RefSeq" id="WP_115760458.1">
    <property type="nucleotide sequence ID" value="NZ_CP031425.1"/>
</dbReference>
<name>A0A0F0KWN0_9MICO</name>
<dbReference type="InterPro" id="IPR036388">
    <property type="entry name" value="WH-like_DNA-bd_sf"/>
</dbReference>
<dbReference type="PANTHER" id="PTHR44688">
    <property type="entry name" value="DNA-BINDING TRANSCRIPTIONAL ACTIVATOR DEVR_DOSR"/>
    <property type="match status" value="1"/>
</dbReference>
<keyword evidence="2" id="KW-0238">DNA-binding</keyword>
<accession>A0A0F0KWN0</accession>
<evidence type="ECO:0000313" key="6">
    <source>
        <dbReference type="Proteomes" id="UP000033572"/>
    </source>
</evidence>
<dbReference type="InterPro" id="IPR000792">
    <property type="entry name" value="Tscrpt_reg_LuxR_C"/>
</dbReference>
<feature type="domain" description="HTH luxR-type" evidence="4">
    <location>
        <begin position="683"/>
        <end position="748"/>
    </location>
</feature>
<protein>
    <submittedName>
        <fullName evidence="5">Putative transcriptional regulatory protein NarL</fullName>
    </submittedName>
</protein>
<dbReference type="KEGG" id="mfol:DXT68_04300"/>
<evidence type="ECO:0000259" key="4">
    <source>
        <dbReference type="PROSITE" id="PS50043"/>
    </source>
</evidence>
<dbReference type="SMART" id="SM00421">
    <property type="entry name" value="HTH_LUXR"/>
    <property type="match status" value="1"/>
</dbReference>
<dbReference type="PANTHER" id="PTHR44688:SF16">
    <property type="entry name" value="DNA-BINDING TRANSCRIPTIONAL ACTIVATOR DEVR_DOSR"/>
    <property type="match status" value="1"/>
</dbReference>